<dbReference type="GO" id="GO:0008080">
    <property type="term" value="F:N-acetyltransferase activity"/>
    <property type="evidence" value="ECO:0007669"/>
    <property type="project" value="InterPro"/>
</dbReference>
<reference evidence="2" key="1">
    <citation type="submission" date="2022-12" db="EMBL/GenBank/DDBJ databases">
        <title>Description and comparative metabolic analysis of Aerococcus sp. nov., isolated from the feces of a pig.</title>
        <authorList>
            <person name="Chang Y.-H."/>
        </authorList>
    </citation>
    <scope>NUCLEOTIDE SEQUENCE</scope>
    <source>
        <strain evidence="2">YH-aer222</strain>
    </source>
</reference>
<name>A0A9X3JF32_9LACT</name>
<dbReference type="Gene3D" id="3.40.630.30">
    <property type="match status" value="1"/>
</dbReference>
<dbReference type="Pfam" id="PF00583">
    <property type="entry name" value="Acetyltransf_1"/>
    <property type="match status" value="1"/>
</dbReference>
<feature type="domain" description="N-acetyltransferase" evidence="1">
    <location>
        <begin position="1"/>
        <end position="150"/>
    </location>
</feature>
<organism evidence="2 3">
    <name type="scientific">Aerococcus kribbianus</name>
    <dbReference type="NCBI Taxonomy" id="2999064"/>
    <lineage>
        <taxon>Bacteria</taxon>
        <taxon>Bacillati</taxon>
        <taxon>Bacillota</taxon>
        <taxon>Bacilli</taxon>
        <taxon>Lactobacillales</taxon>
        <taxon>Aerococcaceae</taxon>
        <taxon>Aerococcus</taxon>
    </lineage>
</organism>
<protein>
    <submittedName>
        <fullName evidence="2">GNAT family N-acetyltransferase</fullName>
    </submittedName>
</protein>
<accession>A0A9X3JF32</accession>
<evidence type="ECO:0000313" key="2">
    <source>
        <dbReference type="EMBL" id="MCZ0726102.1"/>
    </source>
</evidence>
<keyword evidence="3" id="KW-1185">Reference proteome</keyword>
<evidence type="ECO:0000313" key="3">
    <source>
        <dbReference type="Proteomes" id="UP001146670"/>
    </source>
</evidence>
<dbReference type="GO" id="GO:1905502">
    <property type="term" value="F:acetyl-CoA binding"/>
    <property type="evidence" value="ECO:0007669"/>
    <property type="project" value="TreeGrafter"/>
</dbReference>
<dbReference type="PANTHER" id="PTHR13538:SF4">
    <property type="entry name" value="N-ALPHA-ACETYLTRANSFERASE 80"/>
    <property type="match status" value="1"/>
</dbReference>
<dbReference type="InterPro" id="IPR016181">
    <property type="entry name" value="Acyl_CoA_acyltransferase"/>
</dbReference>
<gene>
    <name evidence="2" type="ORF">OW157_05885</name>
</gene>
<evidence type="ECO:0000259" key="1">
    <source>
        <dbReference type="PROSITE" id="PS51186"/>
    </source>
</evidence>
<comment type="caution">
    <text evidence="2">The sequence shown here is derived from an EMBL/GenBank/DDBJ whole genome shotgun (WGS) entry which is preliminary data.</text>
</comment>
<sequence length="150" mass="17293">MEIIDITNKNVTRYKDFMLKQFNNLDWGGSKMLAKKVEDDELQDSEHVILLVDNNSTFIGHGSLLQEDIVKDTNVSPFIAAVFVSPDYRGQGYSLKIVQKIENIALSEGYRQLYIVTNHEGLYEKEGFRQIGEEKNIKGEYMRLLTKKID</sequence>
<dbReference type="PROSITE" id="PS51186">
    <property type="entry name" value="GNAT"/>
    <property type="match status" value="1"/>
</dbReference>
<dbReference type="Proteomes" id="UP001146670">
    <property type="component" value="Unassembled WGS sequence"/>
</dbReference>
<dbReference type="AlphaFoldDB" id="A0A9X3JF32"/>
<dbReference type="SUPFAM" id="SSF55729">
    <property type="entry name" value="Acyl-CoA N-acyltransferases (Nat)"/>
    <property type="match status" value="1"/>
</dbReference>
<dbReference type="EMBL" id="JAPRFR010000002">
    <property type="protein sequence ID" value="MCZ0726102.1"/>
    <property type="molecule type" value="Genomic_DNA"/>
</dbReference>
<proteinExistence type="predicted"/>
<dbReference type="GO" id="GO:0005737">
    <property type="term" value="C:cytoplasm"/>
    <property type="evidence" value="ECO:0007669"/>
    <property type="project" value="TreeGrafter"/>
</dbReference>
<dbReference type="CDD" id="cd04301">
    <property type="entry name" value="NAT_SF"/>
    <property type="match status" value="1"/>
</dbReference>
<dbReference type="InterPro" id="IPR000182">
    <property type="entry name" value="GNAT_dom"/>
</dbReference>
<dbReference type="InterPro" id="IPR039840">
    <property type="entry name" value="NAA80"/>
</dbReference>
<dbReference type="RefSeq" id="WP_268752429.1">
    <property type="nucleotide sequence ID" value="NZ_JAPRFQ010000002.1"/>
</dbReference>
<dbReference type="PANTHER" id="PTHR13538">
    <property type="entry name" value="N-ACETYLTRANSFERASE 6"/>
    <property type="match status" value="1"/>
</dbReference>